<reference evidence="1" key="1">
    <citation type="submission" date="2021-05" db="EMBL/GenBank/DDBJ databases">
        <authorList>
            <person name="Pan Q."/>
            <person name="Jouanno E."/>
            <person name="Zahm M."/>
            <person name="Klopp C."/>
            <person name="Cabau C."/>
            <person name="Louis A."/>
            <person name="Berthelot C."/>
            <person name="Parey E."/>
            <person name="Roest Crollius H."/>
            <person name="Montfort J."/>
            <person name="Robinson-Rechavi M."/>
            <person name="Bouchez O."/>
            <person name="Lampietro C."/>
            <person name="Lopez Roques C."/>
            <person name="Donnadieu C."/>
            <person name="Postlethwait J."/>
            <person name="Bobe J."/>
            <person name="Dillon D."/>
            <person name="Chandos A."/>
            <person name="von Hippel F."/>
            <person name="Guiguen Y."/>
        </authorList>
    </citation>
    <scope>NUCLEOTIDE SEQUENCE</scope>
    <source>
        <strain evidence="1">YG-Jan2019</strain>
    </source>
</reference>
<accession>A0ACC2FQ13</accession>
<gene>
    <name evidence="1" type="ORF">DPEC_G00272510</name>
</gene>
<evidence type="ECO:0000313" key="2">
    <source>
        <dbReference type="Proteomes" id="UP001157502"/>
    </source>
</evidence>
<evidence type="ECO:0000313" key="1">
    <source>
        <dbReference type="EMBL" id="KAJ7993445.1"/>
    </source>
</evidence>
<comment type="caution">
    <text evidence="1">The sequence shown here is derived from an EMBL/GenBank/DDBJ whole genome shotgun (WGS) entry which is preliminary data.</text>
</comment>
<protein>
    <submittedName>
        <fullName evidence="1">Uncharacterized protein</fullName>
    </submittedName>
</protein>
<organism evidence="1 2">
    <name type="scientific">Dallia pectoralis</name>
    <name type="common">Alaska blackfish</name>
    <dbReference type="NCBI Taxonomy" id="75939"/>
    <lineage>
        <taxon>Eukaryota</taxon>
        <taxon>Metazoa</taxon>
        <taxon>Chordata</taxon>
        <taxon>Craniata</taxon>
        <taxon>Vertebrata</taxon>
        <taxon>Euteleostomi</taxon>
        <taxon>Actinopterygii</taxon>
        <taxon>Neopterygii</taxon>
        <taxon>Teleostei</taxon>
        <taxon>Protacanthopterygii</taxon>
        <taxon>Esociformes</taxon>
        <taxon>Umbridae</taxon>
        <taxon>Dallia</taxon>
    </lineage>
</organism>
<keyword evidence="2" id="KW-1185">Reference proteome</keyword>
<sequence>MVEMVFSKRPPISTVSTTTARQRDEERTEKFKGIVNPGSGLVLERPSPVPQWALVLDVGWLDSVRADGPEACWSVIAGCRASLRNLLGEELSEFLASGERERRMDTVRSRVRLLRDLRMDTRAKGMWARLLNEQPNTRRHKQNSKKATVARSGCFGQKLDRIGTISGMGC</sequence>
<dbReference type="Proteomes" id="UP001157502">
    <property type="component" value="Chromosome 24"/>
</dbReference>
<dbReference type="EMBL" id="CM055751">
    <property type="protein sequence ID" value="KAJ7993445.1"/>
    <property type="molecule type" value="Genomic_DNA"/>
</dbReference>
<proteinExistence type="predicted"/>
<name>A0ACC2FQ13_DALPE</name>